<proteinExistence type="predicted"/>
<reference evidence="2 3" key="1">
    <citation type="submission" date="2018-02" db="EMBL/GenBank/DDBJ databases">
        <title>Genome sequence of the basidiomycete white-rot fungus Phlebia centrifuga.</title>
        <authorList>
            <person name="Granchi Z."/>
            <person name="Peng M."/>
            <person name="de Vries R.P."/>
            <person name="Hilden K."/>
            <person name="Makela M.R."/>
            <person name="Grigoriev I."/>
            <person name="Riley R."/>
        </authorList>
    </citation>
    <scope>NUCLEOTIDE SEQUENCE [LARGE SCALE GENOMIC DNA]</scope>
    <source>
        <strain evidence="2 3">FBCC195</strain>
    </source>
</reference>
<dbReference type="EMBL" id="MLYV02000519">
    <property type="protein sequence ID" value="PSR87072.1"/>
    <property type="molecule type" value="Genomic_DNA"/>
</dbReference>
<feature type="region of interest" description="Disordered" evidence="1">
    <location>
        <begin position="1"/>
        <end position="39"/>
    </location>
</feature>
<name>A0A2R6P8J1_9APHY</name>
<dbReference type="OrthoDB" id="3269308at2759"/>
<dbReference type="Proteomes" id="UP000186601">
    <property type="component" value="Unassembled WGS sequence"/>
</dbReference>
<gene>
    <name evidence="2" type="ORF">PHLCEN_2v5258</name>
</gene>
<evidence type="ECO:0000313" key="3">
    <source>
        <dbReference type="Proteomes" id="UP000186601"/>
    </source>
</evidence>
<keyword evidence="3" id="KW-1185">Reference proteome</keyword>
<accession>A0A2R6P8J1</accession>
<evidence type="ECO:0000256" key="1">
    <source>
        <dbReference type="SAM" id="MobiDB-lite"/>
    </source>
</evidence>
<feature type="compositionally biased region" description="Basic and acidic residues" evidence="1">
    <location>
        <begin position="7"/>
        <end position="31"/>
    </location>
</feature>
<evidence type="ECO:0000313" key="2">
    <source>
        <dbReference type="EMBL" id="PSR87072.1"/>
    </source>
</evidence>
<sequence length="334" mass="36876">MAPSTSKKRENHSATRTNPEAKRPRTERDVDISEQTTDTSDKYVLPFPATLTKLSSSHSSETAASMADADHLVVASDDRVSGTTPAVPSPSTVEGVNTTISVGTRSFFDQRLVDRLNTMNAYRNPASCCYSIQTLPIEDTVWGNVGYGPDDNSEYLYLGGQRVLVRFVAEVIFNNFVELKTRNPTRRAGVKFRPLLECDFDKASSPSASGDADVPHALWASRWMNDYGQPDDDLKLFERSFDATETFQSKLSMDKYPADQIKPGNVALVETAVTRWAVKDDAAVADSPSSPSKGKKSKRKEWKNWNVHFRIDAISIIHQGEGLNEGGAGEDVKF</sequence>
<comment type="caution">
    <text evidence="2">The sequence shown here is derived from an EMBL/GenBank/DDBJ whole genome shotgun (WGS) entry which is preliminary data.</text>
</comment>
<protein>
    <submittedName>
        <fullName evidence="2">Uncharacterized protein</fullName>
    </submittedName>
</protein>
<organism evidence="2 3">
    <name type="scientific">Hermanssonia centrifuga</name>
    <dbReference type="NCBI Taxonomy" id="98765"/>
    <lineage>
        <taxon>Eukaryota</taxon>
        <taxon>Fungi</taxon>
        <taxon>Dikarya</taxon>
        <taxon>Basidiomycota</taxon>
        <taxon>Agaricomycotina</taxon>
        <taxon>Agaricomycetes</taxon>
        <taxon>Polyporales</taxon>
        <taxon>Meruliaceae</taxon>
        <taxon>Hermanssonia</taxon>
    </lineage>
</organism>
<dbReference type="AlphaFoldDB" id="A0A2R6P8J1"/>